<name>K1LLG2_CECL9</name>
<organism evidence="6 7">
    <name type="scientific">Cecembia lonarensis (strain CCUG 58316 / KCTC 22772 / LW9)</name>
    <dbReference type="NCBI Taxonomy" id="1225176"/>
    <lineage>
        <taxon>Bacteria</taxon>
        <taxon>Pseudomonadati</taxon>
        <taxon>Bacteroidota</taxon>
        <taxon>Cytophagia</taxon>
        <taxon>Cytophagales</taxon>
        <taxon>Cyclobacteriaceae</taxon>
        <taxon>Cecembia</taxon>
    </lineage>
</organism>
<dbReference type="EMBL" id="AMGM01000001">
    <property type="protein sequence ID" value="EKB51208.1"/>
    <property type="molecule type" value="Genomic_DNA"/>
</dbReference>
<dbReference type="PANTHER" id="PTHR36985">
    <property type="entry name" value="TRANSLOCATION AND ASSEMBLY MODULE SUBUNIT TAMB"/>
    <property type="match status" value="1"/>
</dbReference>
<evidence type="ECO:0000259" key="5">
    <source>
        <dbReference type="Pfam" id="PF04357"/>
    </source>
</evidence>
<dbReference type="PANTHER" id="PTHR36985:SF1">
    <property type="entry name" value="TRANSLOCATION AND ASSEMBLY MODULE SUBUNIT TAMB"/>
    <property type="match status" value="1"/>
</dbReference>
<protein>
    <recommendedName>
        <fullName evidence="5">Translocation and assembly module TamB C-terminal domain-containing protein</fullName>
    </recommendedName>
</protein>
<evidence type="ECO:0000256" key="2">
    <source>
        <dbReference type="ARBA" id="ARBA00022692"/>
    </source>
</evidence>
<dbReference type="Proteomes" id="UP000004478">
    <property type="component" value="Unassembled WGS sequence"/>
</dbReference>
<feature type="domain" description="Translocation and assembly module TamB C-terminal" evidence="5">
    <location>
        <begin position="1158"/>
        <end position="1617"/>
    </location>
</feature>
<dbReference type="GO" id="GO:0009306">
    <property type="term" value="P:protein secretion"/>
    <property type="evidence" value="ECO:0007669"/>
    <property type="project" value="InterPro"/>
</dbReference>
<dbReference type="Pfam" id="PF04357">
    <property type="entry name" value="TamB"/>
    <property type="match status" value="1"/>
</dbReference>
<evidence type="ECO:0000256" key="4">
    <source>
        <dbReference type="ARBA" id="ARBA00023136"/>
    </source>
</evidence>
<evidence type="ECO:0000313" key="6">
    <source>
        <dbReference type="EMBL" id="EKB51208.1"/>
    </source>
</evidence>
<keyword evidence="4" id="KW-0472">Membrane</keyword>
<evidence type="ECO:0000256" key="1">
    <source>
        <dbReference type="ARBA" id="ARBA00004167"/>
    </source>
</evidence>
<sequence length="1649" mass="184581">MGLFFFIRSPWGQDLIVQKAISFLSKKIQTEISLERLFITFKGDLFLEGLYIADQKGDTLLYSNKLESGVALRTLIFGDGIEVSKLDWEGMHAKVKRDSIGGAFNFDFILEAFGTGEEKVDQEEVESSPLPSIKLGPINLTNFNLTYDDQVIGIQAQAKWERIQLLTRSLDLNAMEFDLTTLEIYGSAIDYYQYKAFPVDEKEDETTEAPLPLLALDLLKIEKTDWSYRSDPDGIDAKVKWETLSLSLPEADLEEQKILLEYLRLNNADVQLALLTVDRVPEIIEEELAPVAFSLPDWWIEVGNIDLENNQVGFTIDGQQPKSGIFNAEAMLFESFNFSAHAISLFEQEAYLVLDDLNFKEVSGLNLINTRGTFALEQETFALKDFKMQTAKTNLETSLKLNFANLDALVNAPEQSSLDLDLKRFSTDASELLYFQPTLSKEIYFKELRAKGIALQGSLKGSLPALEIPKFSLNYGKHTSLVLENVQLEEVLDMEKLRFDISKAQVKSTKADVLPFLAEVDVDIPDDFMANFSGKGRLDDMLAKLDVSTSDGDVHIDVKFKEGEVYEIASKISLVNLDLGKILQIEGLSPLSLSTNLEGTGSGLYDVEGSLDLAFEQLIWNDFDFSALEIGLAAKDTLLNMAIGLEEEFLDFNLQAVMSLDSLNPSFDFNFDLRNLQTMDLKLTKQDINARMQLEGKVDGALDDLRAKVKLEEGVLLLDRRAYPIGEMIMDARLADFSTELKVQSDFLKINFSADNSVERFTAALQDYFGNYFPTALDELPQEEHRVKASAQIKFHPTPFIDQLLVAGINRLDTMRLDFAFDAAKKDLDLDLLLPMTQYGQAALDSFFVNVEGNANKLAFVLGFQGLAFSPLDMGETYVSGNYQENNLSLDFYSRDEKGVLLDVKSLLAIDGDTLSYNIFPEGLIFNRQSWIVPSGNEVVYVPDLLTFDDFSFTRNGESIQFSHQIAGIEADHVGIEMKNFELATFFGFLNPDEMLLAGRANGDIVAVQPFGALGLLADFKVEGIKVLNLALGNLQLNAQAETLQRYAFLLSLKEGLLDMDLSGTFLADEESAMLDMQLALNALKIELLEQLADGLIKDGQGFVSGEFKLKGTIQEPVYSGSLLFNEVSFVASELNNRFLMSQETLKMDNSGLYLEEFTIKDETGQRFVVDGRINTPDFSNIGFDLKLNTKDFQVINSTRADSDLFFGRANVDLDMTVKGTLELPEIDVRLKVNRGTNLTFIVPESQLDLIERTGVVIFVNHQDPYDLLYQREMDLTTKGLTGYDVRANLQIDPQTIFNVIVDERTNDNLRLQGEADLNLLMGPSGDVSLSGRYEVNSGHYELSLFGLVNRRFELAEGSFVSWNGDPLDANLNLKAIYSVRTSAAQLMQAQLSGIDTETRGQFRQVLPFRVYLKVGGEIIRPEISFELDMPEQERGAFGGSVYSMLQQVNEKEDELTKQVFSLLVLNQFFPMTGSDGSAGGSVNLARSSVSQVLSSQMNALSDRLFGDTGFSLDLDLDAYTDYQSGDPQDRTQLSVAARQSLMDDRLVISVGGQVDVDGGDRNVNQGDALFGDVSVEYLLDERGQWRAKAYRRNQFESVIDGQLIVTGISLIFNKEFNAFRELFIPLKRLEAVPQKEDWEEEFIEEEDN</sequence>
<comment type="subcellular location">
    <subcellularLocation>
        <location evidence="1">Membrane</location>
        <topology evidence="1">Single-pass membrane protein</topology>
    </subcellularLocation>
</comment>
<accession>K1LLG2</accession>
<keyword evidence="7" id="KW-1185">Reference proteome</keyword>
<dbReference type="PATRIC" id="fig|1225176.3.peg.1"/>
<dbReference type="GO" id="GO:0005886">
    <property type="term" value="C:plasma membrane"/>
    <property type="evidence" value="ECO:0007669"/>
    <property type="project" value="InterPro"/>
</dbReference>
<reference evidence="6 7" key="1">
    <citation type="journal article" date="2012" name="J. Bacteriol.">
        <title>Draft Genome Sequence of Cecembia lonarensis Strain LW9T, Isolated from Lonar Lake, a Haloalkaline Lake in India.</title>
        <authorList>
            <person name="Shivaji S."/>
            <person name="Ara S."/>
            <person name="Singh A."/>
            <person name="Pinnaka A.K."/>
        </authorList>
    </citation>
    <scope>NUCLEOTIDE SEQUENCE [LARGE SCALE GENOMIC DNA]</scope>
    <source>
        <strain evidence="6 7">LW9</strain>
    </source>
</reference>
<dbReference type="InterPro" id="IPR007452">
    <property type="entry name" value="TamB_C"/>
</dbReference>
<comment type="caution">
    <text evidence="6">The sequence shown here is derived from an EMBL/GenBank/DDBJ whole genome shotgun (WGS) entry which is preliminary data.</text>
</comment>
<evidence type="ECO:0000313" key="7">
    <source>
        <dbReference type="Proteomes" id="UP000004478"/>
    </source>
</evidence>
<evidence type="ECO:0000256" key="3">
    <source>
        <dbReference type="ARBA" id="ARBA00022989"/>
    </source>
</evidence>
<keyword evidence="2" id="KW-0812">Transmembrane</keyword>
<keyword evidence="3" id="KW-1133">Transmembrane helix</keyword>
<gene>
    <name evidence="6" type="ORF">B879_00001</name>
</gene>
<proteinExistence type="predicted"/>